<dbReference type="GO" id="GO:0016020">
    <property type="term" value="C:membrane"/>
    <property type="evidence" value="ECO:0007669"/>
    <property type="project" value="UniProtKB-SubCell"/>
</dbReference>
<dbReference type="PANTHER" id="PTHR47943:SF8">
    <property type="entry name" value="CYTOCHROME P450"/>
    <property type="match status" value="1"/>
</dbReference>
<keyword evidence="10" id="KW-1133">Transmembrane helix</keyword>
<feature type="transmembrane region" description="Helical" evidence="10">
    <location>
        <begin position="83"/>
        <end position="104"/>
    </location>
</feature>
<evidence type="ECO:0000313" key="11">
    <source>
        <dbReference type="EMBL" id="KAK7846996.1"/>
    </source>
</evidence>
<evidence type="ECO:0000256" key="8">
    <source>
        <dbReference type="ARBA" id="ARBA00023033"/>
    </source>
</evidence>
<keyword evidence="12" id="KW-1185">Reference proteome</keyword>
<keyword evidence="4" id="KW-0349">Heme</keyword>
<reference evidence="11 12" key="1">
    <citation type="journal article" date="2018" name="Sci. Data">
        <title>The draft genome sequence of cork oak.</title>
        <authorList>
            <person name="Ramos A.M."/>
            <person name="Usie A."/>
            <person name="Barbosa P."/>
            <person name="Barros P.M."/>
            <person name="Capote T."/>
            <person name="Chaves I."/>
            <person name="Simoes F."/>
            <person name="Abreu I."/>
            <person name="Carrasquinho I."/>
            <person name="Faro C."/>
            <person name="Guimaraes J.B."/>
            <person name="Mendonca D."/>
            <person name="Nobrega F."/>
            <person name="Rodrigues L."/>
            <person name="Saibo N.J.M."/>
            <person name="Varela M.C."/>
            <person name="Egas C."/>
            <person name="Matos J."/>
            <person name="Miguel C.M."/>
            <person name="Oliveira M.M."/>
            <person name="Ricardo C.P."/>
            <person name="Goncalves S."/>
        </authorList>
    </citation>
    <scope>NUCLEOTIDE SEQUENCE [LARGE SCALE GENOMIC DNA]</scope>
    <source>
        <strain evidence="12">cv. HL8</strain>
    </source>
</reference>
<evidence type="ECO:0000256" key="6">
    <source>
        <dbReference type="ARBA" id="ARBA00023002"/>
    </source>
</evidence>
<dbReference type="GO" id="GO:0016705">
    <property type="term" value="F:oxidoreductase activity, acting on paired donors, with incorporation or reduction of molecular oxygen"/>
    <property type="evidence" value="ECO:0007669"/>
    <property type="project" value="InterPro"/>
</dbReference>
<evidence type="ECO:0000256" key="5">
    <source>
        <dbReference type="ARBA" id="ARBA00022723"/>
    </source>
</evidence>
<dbReference type="Proteomes" id="UP000237347">
    <property type="component" value="Unassembled WGS sequence"/>
</dbReference>
<keyword evidence="5" id="KW-0479">Metal-binding</keyword>
<protein>
    <submittedName>
        <fullName evidence="11">Cytochrome p450 705a5</fullName>
    </submittedName>
</protein>
<evidence type="ECO:0000256" key="1">
    <source>
        <dbReference type="ARBA" id="ARBA00001971"/>
    </source>
</evidence>
<evidence type="ECO:0000313" key="12">
    <source>
        <dbReference type="Proteomes" id="UP000237347"/>
    </source>
</evidence>
<evidence type="ECO:0000256" key="10">
    <source>
        <dbReference type="SAM" id="Phobius"/>
    </source>
</evidence>
<dbReference type="InterPro" id="IPR036396">
    <property type="entry name" value="Cyt_P450_sf"/>
</dbReference>
<evidence type="ECO:0000256" key="4">
    <source>
        <dbReference type="ARBA" id="ARBA00022617"/>
    </source>
</evidence>
<comment type="caution">
    <text evidence="11">The sequence shown here is derived from an EMBL/GenBank/DDBJ whole genome shotgun (WGS) entry which is preliminary data.</text>
</comment>
<keyword evidence="8" id="KW-0503">Monooxygenase</keyword>
<evidence type="ECO:0000256" key="2">
    <source>
        <dbReference type="ARBA" id="ARBA00004370"/>
    </source>
</evidence>
<evidence type="ECO:0000256" key="7">
    <source>
        <dbReference type="ARBA" id="ARBA00023004"/>
    </source>
</evidence>
<dbReference type="GO" id="GO:0005506">
    <property type="term" value="F:iron ion binding"/>
    <property type="evidence" value="ECO:0007669"/>
    <property type="project" value="InterPro"/>
</dbReference>
<dbReference type="SUPFAM" id="SSF48264">
    <property type="entry name" value="Cytochrome P450"/>
    <property type="match status" value="1"/>
</dbReference>
<dbReference type="Gene3D" id="1.10.630.10">
    <property type="entry name" value="Cytochrome P450"/>
    <property type="match status" value="1"/>
</dbReference>
<dbReference type="GO" id="GO:0004497">
    <property type="term" value="F:monooxygenase activity"/>
    <property type="evidence" value="ECO:0007669"/>
    <property type="project" value="UniProtKB-KW"/>
</dbReference>
<comment type="cofactor">
    <cofactor evidence="1">
        <name>heme</name>
        <dbReference type="ChEBI" id="CHEBI:30413"/>
    </cofactor>
</comment>
<evidence type="ECO:0000256" key="9">
    <source>
        <dbReference type="ARBA" id="ARBA00023136"/>
    </source>
</evidence>
<dbReference type="EMBL" id="PKMF04000148">
    <property type="protein sequence ID" value="KAK7846996.1"/>
    <property type="molecule type" value="Genomic_DNA"/>
</dbReference>
<keyword evidence="10" id="KW-0812">Transmembrane</keyword>
<dbReference type="PANTHER" id="PTHR47943">
    <property type="entry name" value="CYTOCHROME P450 93A3-LIKE"/>
    <property type="match status" value="1"/>
</dbReference>
<dbReference type="GO" id="GO:0020037">
    <property type="term" value="F:heme binding"/>
    <property type="evidence" value="ECO:0007669"/>
    <property type="project" value="InterPro"/>
</dbReference>
<comment type="similarity">
    <text evidence="3">Belongs to the cytochrome P450 family.</text>
</comment>
<keyword evidence="7" id="KW-0408">Iron</keyword>
<name>A0AAW0L9E2_QUESU</name>
<organism evidence="11 12">
    <name type="scientific">Quercus suber</name>
    <name type="common">Cork oak</name>
    <dbReference type="NCBI Taxonomy" id="58331"/>
    <lineage>
        <taxon>Eukaryota</taxon>
        <taxon>Viridiplantae</taxon>
        <taxon>Streptophyta</taxon>
        <taxon>Embryophyta</taxon>
        <taxon>Tracheophyta</taxon>
        <taxon>Spermatophyta</taxon>
        <taxon>Magnoliopsida</taxon>
        <taxon>eudicotyledons</taxon>
        <taxon>Gunneridae</taxon>
        <taxon>Pentapetalae</taxon>
        <taxon>rosids</taxon>
        <taxon>fabids</taxon>
        <taxon>Fagales</taxon>
        <taxon>Fagaceae</taxon>
        <taxon>Quercus</taxon>
    </lineage>
</organism>
<gene>
    <name evidence="11" type="primary">CYP705A5_4</name>
    <name evidence="11" type="ORF">CFP56_007319</name>
</gene>
<accession>A0AAW0L9E2</accession>
<evidence type="ECO:0000256" key="3">
    <source>
        <dbReference type="ARBA" id="ARBA00010617"/>
    </source>
</evidence>
<proteinExistence type="inferred from homology"/>
<comment type="subcellular location">
    <subcellularLocation>
        <location evidence="2">Membrane</location>
    </subcellularLocation>
</comment>
<sequence length="114" mass="12821">MAGTAAVSTGQPERSRAVREKELARFLQNVFESAKRKEVVDLSVELMKLTNNILCKMMASTSCSEKGDEAERIRKIMKDIFRVGSKVFFGNMLGPFGVLAFWLFGKQAIREVKD</sequence>
<dbReference type="AlphaFoldDB" id="A0AAW0L9E2"/>
<keyword evidence="9 10" id="KW-0472">Membrane</keyword>
<keyword evidence="6" id="KW-0560">Oxidoreductase</keyword>